<protein>
    <submittedName>
        <fullName evidence="2">LLM class flavin-dependent oxidoreductase</fullName>
    </submittedName>
</protein>
<dbReference type="InterPro" id="IPR050766">
    <property type="entry name" value="Bact_Lucif_Oxidored"/>
</dbReference>
<accession>A0A6L7GWV3</accession>
<dbReference type="SUPFAM" id="SSF51679">
    <property type="entry name" value="Bacterial luciferase-like"/>
    <property type="match status" value="1"/>
</dbReference>
<dbReference type="Proteomes" id="UP000475545">
    <property type="component" value="Unassembled WGS sequence"/>
</dbReference>
<dbReference type="Gene3D" id="3.20.20.30">
    <property type="entry name" value="Luciferase-like domain"/>
    <property type="match status" value="1"/>
</dbReference>
<sequence>MRVGLYFDLRNPPQWQTDPQRLYSFTLELCEEADRLGIDSLWFTEHHKFDDGYLSQPLTLAAAAAARTKQARIGTGIVVAPLHHPAELAEQAAIVDLISGGRLDLGIGAGYRHPEFELYGAEHKKRYGTTDARVGELRDLWSTGGVTPGPVQQPIPIWMGYLGPKGAARAGRLGASLLTPNAEMWPHYRAALSEAGHPIELAQMGGGIQGWATEDPDKDWPTVSKHLAYQLDSYRRHMVQGTDAPIPRPVDPERVAGRHPRASLDYFFYGTPESVADRVRAYSDGAPVDTVYFWASLGGMPEEMVRRNVTLICERMRPLLADAPAEDT</sequence>
<dbReference type="RefSeq" id="WP_160903655.1">
    <property type="nucleotide sequence ID" value="NZ_CP102850.1"/>
</dbReference>
<dbReference type="PANTHER" id="PTHR30137:SF6">
    <property type="entry name" value="LUCIFERASE-LIKE MONOOXYGENASE"/>
    <property type="match status" value="1"/>
</dbReference>
<dbReference type="GO" id="GO:0016705">
    <property type="term" value="F:oxidoreductase activity, acting on paired donors, with incorporation or reduction of molecular oxygen"/>
    <property type="evidence" value="ECO:0007669"/>
    <property type="project" value="InterPro"/>
</dbReference>
<dbReference type="PANTHER" id="PTHR30137">
    <property type="entry name" value="LUCIFERASE-LIKE MONOOXYGENASE"/>
    <property type="match status" value="1"/>
</dbReference>
<dbReference type="Pfam" id="PF00296">
    <property type="entry name" value="Bac_luciferase"/>
    <property type="match status" value="1"/>
</dbReference>
<comment type="caution">
    <text evidence="2">The sequence shown here is derived from an EMBL/GenBank/DDBJ whole genome shotgun (WGS) entry which is preliminary data.</text>
</comment>
<dbReference type="AlphaFoldDB" id="A0A6L7GWV3"/>
<organism evidence="2 3">
    <name type="scientific">Gordonia mangrovi</name>
    <dbReference type="NCBI Taxonomy" id="2665643"/>
    <lineage>
        <taxon>Bacteria</taxon>
        <taxon>Bacillati</taxon>
        <taxon>Actinomycetota</taxon>
        <taxon>Actinomycetes</taxon>
        <taxon>Mycobacteriales</taxon>
        <taxon>Gordoniaceae</taxon>
        <taxon>Gordonia</taxon>
    </lineage>
</organism>
<evidence type="ECO:0000259" key="1">
    <source>
        <dbReference type="Pfam" id="PF00296"/>
    </source>
</evidence>
<evidence type="ECO:0000313" key="3">
    <source>
        <dbReference type="Proteomes" id="UP000475545"/>
    </source>
</evidence>
<dbReference type="CDD" id="cd01097">
    <property type="entry name" value="Tetrahydromethanopterin_reductase"/>
    <property type="match status" value="1"/>
</dbReference>
<name>A0A6L7GWV3_9ACTN</name>
<reference evidence="2 3" key="1">
    <citation type="submission" date="2019-11" db="EMBL/GenBank/DDBJ databases">
        <title>Gordonia sp. nov., a novel actinobacterium isolated from mangrove soil in Hainan.</title>
        <authorList>
            <person name="Huang X."/>
            <person name="Xie Y."/>
            <person name="Chu X."/>
            <person name="Xiao K."/>
        </authorList>
    </citation>
    <scope>NUCLEOTIDE SEQUENCE [LARGE SCALE GENOMIC DNA]</scope>
    <source>
        <strain evidence="2 3">HNM0687</strain>
    </source>
</reference>
<dbReference type="EMBL" id="WMBR01000005">
    <property type="protein sequence ID" value="MXP23501.1"/>
    <property type="molecule type" value="Genomic_DNA"/>
</dbReference>
<gene>
    <name evidence="2" type="ORF">GIY30_19355</name>
</gene>
<dbReference type="InterPro" id="IPR036661">
    <property type="entry name" value="Luciferase-like_sf"/>
</dbReference>
<dbReference type="InterPro" id="IPR011251">
    <property type="entry name" value="Luciferase-like_dom"/>
</dbReference>
<feature type="domain" description="Luciferase-like" evidence="1">
    <location>
        <begin position="7"/>
        <end position="284"/>
    </location>
</feature>
<dbReference type="GO" id="GO:0005829">
    <property type="term" value="C:cytosol"/>
    <property type="evidence" value="ECO:0007669"/>
    <property type="project" value="TreeGrafter"/>
</dbReference>
<evidence type="ECO:0000313" key="2">
    <source>
        <dbReference type="EMBL" id="MXP23501.1"/>
    </source>
</evidence>
<proteinExistence type="predicted"/>
<keyword evidence="3" id="KW-1185">Reference proteome</keyword>